<evidence type="ECO:0000313" key="4">
    <source>
        <dbReference type="Proteomes" id="UP000437736"/>
    </source>
</evidence>
<evidence type="ECO:0000259" key="2">
    <source>
        <dbReference type="PROSITE" id="PS50966"/>
    </source>
</evidence>
<dbReference type="Proteomes" id="UP000437736">
    <property type="component" value="Unassembled WGS sequence"/>
</dbReference>
<proteinExistence type="predicted"/>
<keyword evidence="1" id="KW-0862">Zinc</keyword>
<accession>A0ABW9QNK0</accession>
<dbReference type="PROSITE" id="PS50966">
    <property type="entry name" value="ZF_SWIM"/>
    <property type="match status" value="1"/>
</dbReference>
<organism evidence="3 4">
    <name type="scientific">Acidiferrimicrobium australe</name>
    <dbReference type="NCBI Taxonomy" id="2664430"/>
    <lineage>
        <taxon>Bacteria</taxon>
        <taxon>Bacillati</taxon>
        <taxon>Actinomycetota</taxon>
        <taxon>Acidimicrobiia</taxon>
        <taxon>Acidimicrobiales</taxon>
        <taxon>Acidimicrobiaceae</taxon>
        <taxon>Acidiferrimicrobium</taxon>
    </lineage>
</organism>
<keyword evidence="1" id="KW-0479">Metal-binding</keyword>
<name>A0ABW9QNK0_9ACTN</name>
<evidence type="ECO:0000256" key="1">
    <source>
        <dbReference type="PROSITE-ProRule" id="PRU00325"/>
    </source>
</evidence>
<feature type="domain" description="SWIM-type" evidence="2">
    <location>
        <begin position="61"/>
        <end position="98"/>
    </location>
</feature>
<evidence type="ECO:0000313" key="3">
    <source>
        <dbReference type="EMBL" id="MST31349.1"/>
    </source>
</evidence>
<keyword evidence="4" id="KW-1185">Reference proteome</keyword>
<gene>
    <name evidence="3" type="ORF">GHK86_01205</name>
</gene>
<dbReference type="InterPro" id="IPR007527">
    <property type="entry name" value="Znf_SWIM"/>
</dbReference>
<dbReference type="EMBL" id="WJHE01000042">
    <property type="protein sequence ID" value="MST31349.1"/>
    <property type="molecule type" value="Genomic_DNA"/>
</dbReference>
<keyword evidence="1" id="KW-0863">Zinc-finger</keyword>
<sequence>MMTARGRSRWWQRLQVFGEDDLLALAGRERLERGRVLAGTIDDLYEDEWSICGTVHDGKAYLAMVHHVGSPLSCECDCPDGAPGRWCEHVVAVGLCYLEGG</sequence>
<protein>
    <recommendedName>
        <fullName evidence="2">SWIM-type domain-containing protein</fullName>
    </recommendedName>
</protein>
<comment type="caution">
    <text evidence="3">The sequence shown here is derived from an EMBL/GenBank/DDBJ whole genome shotgun (WGS) entry which is preliminary data.</text>
</comment>
<reference evidence="3 4" key="1">
    <citation type="submission" date="2019-11" db="EMBL/GenBank/DDBJ databases">
        <title>Acidiferrimicrobium australis gen. nov., sp. nov., an acidophilic and obligately heterotrophic, member of the Actinobacteria that catalyses dissimilatory oxido- reduction of iron isolated from metal-rich acidic water in Chile.</title>
        <authorList>
            <person name="Gonzalez D."/>
            <person name="Huber K."/>
            <person name="Hedrich S."/>
            <person name="Rojas-Villalobos C."/>
            <person name="Quatrini R."/>
            <person name="Dinamarca M.A."/>
            <person name="Schwarz A."/>
            <person name="Canales C."/>
            <person name="Nancucheo I."/>
        </authorList>
    </citation>
    <scope>NUCLEOTIDE SEQUENCE [LARGE SCALE GENOMIC DNA]</scope>
    <source>
        <strain evidence="3 4">USS-CCA1</strain>
    </source>
</reference>